<dbReference type="SUPFAM" id="SSF55961">
    <property type="entry name" value="Bet v1-like"/>
    <property type="match status" value="1"/>
</dbReference>
<evidence type="ECO:0000313" key="1">
    <source>
        <dbReference type="EMBL" id="GAA0724677.1"/>
    </source>
</evidence>
<dbReference type="InterPro" id="IPR023393">
    <property type="entry name" value="START-like_dom_sf"/>
</dbReference>
<sequence>MTVITLHTMIKAPIATVFDAARNIDLHMKSAHKTREKAIAGKTSGLINLYETVTWKGKHFGCSLQHQSKITSLRYPTYFIDEMIKGHFKSFKHQHIFKETSSGTEMIDVLEYKTPYGFIGRLFDRLLLKKHLITFLKIRNDHIKIETEKIALIKSKPEKF</sequence>
<dbReference type="Proteomes" id="UP001501758">
    <property type="component" value="Unassembled WGS sequence"/>
</dbReference>
<evidence type="ECO:0000313" key="2">
    <source>
        <dbReference type="Proteomes" id="UP001501758"/>
    </source>
</evidence>
<evidence type="ECO:0008006" key="3">
    <source>
        <dbReference type="Google" id="ProtNLM"/>
    </source>
</evidence>
<gene>
    <name evidence="1" type="ORF">GCM10009430_29310</name>
</gene>
<name>A0ABN1IZN4_9FLAO</name>
<dbReference type="EMBL" id="BAAAGE010000003">
    <property type="protein sequence ID" value="GAA0724677.1"/>
    <property type="molecule type" value="Genomic_DNA"/>
</dbReference>
<keyword evidence="2" id="KW-1185">Reference proteome</keyword>
<proteinExistence type="predicted"/>
<dbReference type="CDD" id="cd07820">
    <property type="entry name" value="SRPBCC_3"/>
    <property type="match status" value="1"/>
</dbReference>
<comment type="caution">
    <text evidence="1">The sequence shown here is derived from an EMBL/GenBank/DDBJ whole genome shotgun (WGS) entry which is preliminary data.</text>
</comment>
<dbReference type="RefSeq" id="WP_343913051.1">
    <property type="nucleotide sequence ID" value="NZ_BAAAGE010000003.1"/>
</dbReference>
<accession>A0ABN1IZN4</accession>
<organism evidence="1 2">
    <name type="scientific">Aquimarina litoralis</name>
    <dbReference type="NCBI Taxonomy" id="584605"/>
    <lineage>
        <taxon>Bacteria</taxon>
        <taxon>Pseudomonadati</taxon>
        <taxon>Bacteroidota</taxon>
        <taxon>Flavobacteriia</taxon>
        <taxon>Flavobacteriales</taxon>
        <taxon>Flavobacteriaceae</taxon>
        <taxon>Aquimarina</taxon>
    </lineage>
</organism>
<reference evidence="1 2" key="1">
    <citation type="journal article" date="2019" name="Int. J. Syst. Evol. Microbiol.">
        <title>The Global Catalogue of Microorganisms (GCM) 10K type strain sequencing project: providing services to taxonomists for standard genome sequencing and annotation.</title>
        <authorList>
            <consortium name="The Broad Institute Genomics Platform"/>
            <consortium name="The Broad Institute Genome Sequencing Center for Infectious Disease"/>
            <person name="Wu L."/>
            <person name="Ma J."/>
        </authorList>
    </citation>
    <scope>NUCLEOTIDE SEQUENCE [LARGE SCALE GENOMIC DNA]</scope>
    <source>
        <strain evidence="1 2">JCM 15974</strain>
    </source>
</reference>
<dbReference type="Gene3D" id="3.30.530.20">
    <property type="match status" value="1"/>
</dbReference>
<protein>
    <recommendedName>
        <fullName evidence="3">Cell division protein</fullName>
    </recommendedName>
</protein>